<evidence type="ECO:0000313" key="2">
    <source>
        <dbReference type="Proteomes" id="UP000774617"/>
    </source>
</evidence>
<comment type="caution">
    <text evidence="1">The sequence shown here is derived from an EMBL/GenBank/DDBJ whole genome shotgun (WGS) entry which is preliminary data.</text>
</comment>
<reference evidence="1 2" key="1">
    <citation type="journal article" date="2021" name="Nat. Commun.">
        <title>Genetic determinants of endophytism in the Arabidopsis root mycobiome.</title>
        <authorList>
            <person name="Mesny F."/>
            <person name="Miyauchi S."/>
            <person name="Thiergart T."/>
            <person name="Pickel B."/>
            <person name="Atanasova L."/>
            <person name="Karlsson M."/>
            <person name="Huettel B."/>
            <person name="Barry K.W."/>
            <person name="Haridas S."/>
            <person name="Chen C."/>
            <person name="Bauer D."/>
            <person name="Andreopoulos W."/>
            <person name="Pangilinan J."/>
            <person name="LaButti K."/>
            <person name="Riley R."/>
            <person name="Lipzen A."/>
            <person name="Clum A."/>
            <person name="Drula E."/>
            <person name="Henrissat B."/>
            <person name="Kohler A."/>
            <person name="Grigoriev I.V."/>
            <person name="Martin F.M."/>
            <person name="Hacquard S."/>
        </authorList>
    </citation>
    <scope>NUCLEOTIDE SEQUENCE [LARGE SCALE GENOMIC DNA]</scope>
    <source>
        <strain evidence="1 2">MPI-SDFR-AT-0080</strain>
    </source>
</reference>
<organism evidence="1 2">
    <name type="scientific">Macrophomina phaseolina</name>
    <dbReference type="NCBI Taxonomy" id="35725"/>
    <lineage>
        <taxon>Eukaryota</taxon>
        <taxon>Fungi</taxon>
        <taxon>Dikarya</taxon>
        <taxon>Ascomycota</taxon>
        <taxon>Pezizomycotina</taxon>
        <taxon>Dothideomycetes</taxon>
        <taxon>Dothideomycetes incertae sedis</taxon>
        <taxon>Botryosphaeriales</taxon>
        <taxon>Botryosphaeriaceae</taxon>
        <taxon>Macrophomina</taxon>
    </lineage>
</organism>
<keyword evidence="2" id="KW-1185">Reference proteome</keyword>
<evidence type="ECO:0000313" key="1">
    <source>
        <dbReference type="EMBL" id="KAH7048231.1"/>
    </source>
</evidence>
<protein>
    <submittedName>
        <fullName evidence="1">Uncharacterized protein</fullName>
    </submittedName>
</protein>
<dbReference type="Proteomes" id="UP000774617">
    <property type="component" value="Unassembled WGS sequence"/>
</dbReference>
<dbReference type="EMBL" id="JAGTJR010000015">
    <property type="protein sequence ID" value="KAH7048231.1"/>
    <property type="molecule type" value="Genomic_DNA"/>
</dbReference>
<gene>
    <name evidence="1" type="ORF">B0J12DRAFT_740967</name>
</gene>
<proteinExistence type="predicted"/>
<sequence length="167" mass="18039">MATKTECGCALVALRALARLEQLEGTAVSLGMSLEVAERAEADCLTVLHCERCRQRRFALISATALSASVVDWLQRSWQLDSSVPERLPAHISLGDYQLEAADAEALSRELMALRLSYLSKVMGSLKAAITTLGAAQAEICLDVVHAKLQQLRDCTQAVKARLAAAE</sequence>
<accession>A0ABQ8G8C3</accession>
<name>A0ABQ8G8C3_9PEZI</name>